<dbReference type="InterPro" id="IPR003006">
    <property type="entry name" value="Ig/MHC_CS"/>
</dbReference>
<reference evidence="5" key="2">
    <citation type="submission" date="2025-09" db="UniProtKB">
        <authorList>
            <consortium name="Ensembl"/>
        </authorList>
    </citation>
    <scope>IDENTIFICATION</scope>
</reference>
<dbReference type="Pfam" id="PF07654">
    <property type="entry name" value="C1-set"/>
    <property type="match status" value="1"/>
</dbReference>
<dbReference type="InterPro" id="IPR036179">
    <property type="entry name" value="Ig-like_dom_sf"/>
</dbReference>
<dbReference type="SUPFAM" id="SSF48726">
    <property type="entry name" value="Immunoglobulin"/>
    <property type="match status" value="1"/>
</dbReference>
<evidence type="ECO:0000256" key="2">
    <source>
        <dbReference type="ARBA" id="ARBA00023319"/>
    </source>
</evidence>
<organism evidence="5 6">
    <name type="scientific">Sinocyclocheilus rhinocerous</name>
    <dbReference type="NCBI Taxonomy" id="307959"/>
    <lineage>
        <taxon>Eukaryota</taxon>
        <taxon>Metazoa</taxon>
        <taxon>Chordata</taxon>
        <taxon>Craniata</taxon>
        <taxon>Vertebrata</taxon>
        <taxon>Euteleostomi</taxon>
        <taxon>Actinopterygii</taxon>
        <taxon>Neopterygii</taxon>
        <taxon>Teleostei</taxon>
        <taxon>Ostariophysi</taxon>
        <taxon>Cypriniformes</taxon>
        <taxon>Cyprinidae</taxon>
        <taxon>Cyprininae</taxon>
        <taxon>Sinocyclocheilus</taxon>
    </lineage>
</organism>
<dbReference type="Gene3D" id="2.60.40.10">
    <property type="entry name" value="Immunoglobulins"/>
    <property type="match status" value="1"/>
</dbReference>
<evidence type="ECO:0000256" key="3">
    <source>
        <dbReference type="SAM" id="Phobius"/>
    </source>
</evidence>
<dbReference type="PANTHER" id="PTHR16675">
    <property type="entry name" value="MHC CLASS I-RELATED"/>
    <property type="match status" value="1"/>
</dbReference>
<evidence type="ECO:0000256" key="1">
    <source>
        <dbReference type="ARBA" id="ARBA00023180"/>
    </source>
</evidence>
<dbReference type="InterPro" id="IPR011162">
    <property type="entry name" value="MHC_I/II-like_Ag-recog"/>
</dbReference>
<evidence type="ECO:0000313" key="5">
    <source>
        <dbReference type="Ensembl" id="ENSSRHP00000072786.1"/>
    </source>
</evidence>
<dbReference type="SUPFAM" id="SSF54452">
    <property type="entry name" value="MHC antigen-recognition domain"/>
    <property type="match status" value="1"/>
</dbReference>
<dbReference type="Gene3D" id="3.30.500.10">
    <property type="entry name" value="MHC class I-like antigen recognition-like"/>
    <property type="match status" value="1"/>
</dbReference>
<evidence type="ECO:0000313" key="6">
    <source>
        <dbReference type="Proteomes" id="UP000472270"/>
    </source>
</evidence>
<feature type="transmembrane region" description="Helical" evidence="3">
    <location>
        <begin position="269"/>
        <end position="290"/>
    </location>
</feature>
<dbReference type="AlphaFoldDB" id="A0A673LAV6"/>
<accession>A0A673LAV6</accession>
<dbReference type="PROSITE" id="PS00290">
    <property type="entry name" value="IG_MHC"/>
    <property type="match status" value="1"/>
</dbReference>
<keyword evidence="3" id="KW-1133">Transmembrane helix</keyword>
<dbReference type="InterPro" id="IPR013783">
    <property type="entry name" value="Ig-like_fold"/>
</dbReference>
<dbReference type="GO" id="GO:0009897">
    <property type="term" value="C:external side of plasma membrane"/>
    <property type="evidence" value="ECO:0007669"/>
    <property type="project" value="TreeGrafter"/>
</dbReference>
<dbReference type="Proteomes" id="UP000472270">
    <property type="component" value="Unassembled WGS sequence"/>
</dbReference>
<dbReference type="SMART" id="SM00407">
    <property type="entry name" value="IGc1"/>
    <property type="match status" value="1"/>
</dbReference>
<dbReference type="GO" id="GO:0005615">
    <property type="term" value="C:extracellular space"/>
    <property type="evidence" value="ECO:0007669"/>
    <property type="project" value="TreeGrafter"/>
</dbReference>
<keyword evidence="3" id="KW-0472">Membrane</keyword>
<dbReference type="GO" id="GO:0006955">
    <property type="term" value="P:immune response"/>
    <property type="evidence" value="ECO:0007669"/>
    <property type="project" value="TreeGrafter"/>
</dbReference>
<dbReference type="Ensembl" id="ENSSRHT00000074773.1">
    <property type="protein sequence ID" value="ENSSRHP00000072786.1"/>
    <property type="gene ID" value="ENSSRHG00000036187.1"/>
</dbReference>
<dbReference type="InterPro" id="IPR003597">
    <property type="entry name" value="Ig_C1-set"/>
</dbReference>
<evidence type="ECO:0000259" key="4">
    <source>
        <dbReference type="PROSITE" id="PS50835"/>
    </source>
</evidence>
<dbReference type="PANTHER" id="PTHR16675:SF191">
    <property type="entry name" value="CLASS I HISTOCOMPATIBILITY ANTIGEN, F10 ALPHA CHAIN-LIKE-RELATED"/>
    <property type="match status" value="1"/>
</dbReference>
<dbReference type="InterPro" id="IPR050208">
    <property type="entry name" value="MHC_class-I_related"/>
</dbReference>
<dbReference type="InterPro" id="IPR037055">
    <property type="entry name" value="MHC_I-like_Ag-recog_sf"/>
</dbReference>
<dbReference type="PROSITE" id="PS50835">
    <property type="entry name" value="IG_LIKE"/>
    <property type="match status" value="1"/>
</dbReference>
<keyword evidence="2" id="KW-0393">Immunoglobulin domain</keyword>
<protein>
    <submittedName>
        <fullName evidence="5">Major histocompatibility complex class I LDA</fullName>
    </submittedName>
</protein>
<sequence length="321" mass="36880">MARLNSSRSLWLLATYIKGQTAFPELSYVVLLDDIRVMYYNGELKTLNPRGNTTTEEDVGSICFVIGKYLKFCMNTTLKCHLFIKGVLALQQLVVCELKDDGEPGQMITRSAFRGSTISELLYVDKKFTYQVKNKCSHLYLPFFRPIYIEIYNDIFLLPFFFPTVKPKVRLLQKELSSGFHVSCLATGFYPRHINLTLFRDEQPVADHEITGGDLLPNADGTYQMRKSLEIRAADKHKYTCSATHLSLDNKLDVTLGIEFDSGEPFKSVIPSVLIVLALVLMFGTGLIIYKCRRRRLYGRSKRQTQWVWRQASERLLLTEK</sequence>
<proteinExistence type="predicted"/>
<name>A0A673LAV6_9TELE</name>
<keyword evidence="6" id="KW-1185">Reference proteome</keyword>
<feature type="domain" description="Ig-like" evidence="4">
    <location>
        <begin position="167"/>
        <end position="255"/>
    </location>
</feature>
<dbReference type="InterPro" id="IPR007110">
    <property type="entry name" value="Ig-like_dom"/>
</dbReference>
<reference evidence="5" key="1">
    <citation type="submission" date="2025-08" db="UniProtKB">
        <authorList>
            <consortium name="Ensembl"/>
        </authorList>
    </citation>
    <scope>IDENTIFICATION</scope>
</reference>
<keyword evidence="1" id="KW-0325">Glycoprotein</keyword>
<keyword evidence="3" id="KW-0812">Transmembrane</keyword>